<dbReference type="EMBL" id="JAJNAG010000002">
    <property type="protein sequence ID" value="MCD1124842.1"/>
    <property type="molecule type" value="Genomic_DNA"/>
</dbReference>
<dbReference type="Proteomes" id="UP001139171">
    <property type="component" value="Unassembled WGS sequence"/>
</dbReference>
<proteinExistence type="predicted"/>
<dbReference type="AlphaFoldDB" id="A0A9X1MW59"/>
<keyword evidence="2" id="KW-1185">Reference proteome</keyword>
<comment type="caution">
    <text evidence="1">The sequence shown here is derived from an EMBL/GenBank/DDBJ whole genome shotgun (WGS) entry which is preliminary data.</text>
</comment>
<reference evidence="1" key="1">
    <citation type="submission" date="2021-11" db="EMBL/GenBank/DDBJ databases">
        <title>Jinshanibacter sp. isolated from one year old Eriocheir sinensis.</title>
        <authorList>
            <person name="Li J.-Y."/>
            <person name="He W."/>
            <person name="Gao T.-H."/>
        </authorList>
    </citation>
    <scope>NUCLEOTIDE SEQUENCE</scope>
    <source>
        <strain evidence="1">LJY008</strain>
    </source>
</reference>
<gene>
    <name evidence="1" type="ORF">LPW36_02125</name>
</gene>
<evidence type="ECO:0000313" key="1">
    <source>
        <dbReference type="EMBL" id="MCD1124842.1"/>
    </source>
</evidence>
<accession>A0A9X1MW59</accession>
<sequence length="69" mass="7818">MSKNDRKLSNALSSVAKMVEDWESKGESREVIMDAMMFACAVHLDNSKKDSLTLHFTDRTVSLFISKVH</sequence>
<protein>
    <submittedName>
        <fullName evidence="1">Uncharacterized protein</fullName>
    </submittedName>
</protein>
<organism evidence="1 2">
    <name type="scientific">Limnobaculum eriocheiris</name>
    <dbReference type="NCBI Taxonomy" id="2897391"/>
    <lineage>
        <taxon>Bacteria</taxon>
        <taxon>Pseudomonadati</taxon>
        <taxon>Pseudomonadota</taxon>
        <taxon>Gammaproteobacteria</taxon>
        <taxon>Enterobacterales</taxon>
        <taxon>Budviciaceae</taxon>
        <taxon>Limnobaculum</taxon>
    </lineage>
</organism>
<name>A0A9X1MW59_9GAMM</name>
<evidence type="ECO:0000313" key="2">
    <source>
        <dbReference type="Proteomes" id="UP001139171"/>
    </source>
</evidence>
<dbReference type="RefSeq" id="WP_230607850.1">
    <property type="nucleotide sequence ID" value="NZ_JAJNAG010000002.1"/>
</dbReference>